<evidence type="ECO:0000313" key="3">
    <source>
        <dbReference type="Proteomes" id="UP001589833"/>
    </source>
</evidence>
<evidence type="ECO:0000259" key="1">
    <source>
        <dbReference type="PROSITE" id="PS51782"/>
    </source>
</evidence>
<dbReference type="PROSITE" id="PS51782">
    <property type="entry name" value="LYSM"/>
    <property type="match status" value="2"/>
</dbReference>
<reference evidence="2 3" key="1">
    <citation type="submission" date="2024-09" db="EMBL/GenBank/DDBJ databases">
        <authorList>
            <person name="Sun Q."/>
            <person name="Mori K."/>
        </authorList>
    </citation>
    <scope>NUCLEOTIDE SEQUENCE [LARGE SCALE GENOMIC DNA]</scope>
    <source>
        <strain evidence="2 3">NCAIM B.02301</strain>
    </source>
</reference>
<accession>A0ABV6N9Q7</accession>
<proteinExistence type="predicted"/>
<sequence>MEVSVRSGDSLPYYSQLFSLPMQTLIDANRSITPNQLHVGMKVSIPGYRLVPYKIQVGDSLWRISERLEMPLDRLILINQKINPATMHVGHYINVPKEVEENK</sequence>
<evidence type="ECO:0000313" key="2">
    <source>
        <dbReference type="EMBL" id="MFC0557441.1"/>
    </source>
</evidence>
<feature type="domain" description="LysM" evidence="1">
    <location>
        <begin position="51"/>
        <end position="95"/>
    </location>
</feature>
<dbReference type="InterPro" id="IPR036779">
    <property type="entry name" value="LysM_dom_sf"/>
</dbReference>
<feature type="domain" description="LysM" evidence="1">
    <location>
        <begin position="1"/>
        <end position="45"/>
    </location>
</feature>
<organism evidence="2 3">
    <name type="scientific">Halalkalibacter alkalisediminis</name>
    <dbReference type="NCBI Taxonomy" id="935616"/>
    <lineage>
        <taxon>Bacteria</taxon>
        <taxon>Bacillati</taxon>
        <taxon>Bacillota</taxon>
        <taxon>Bacilli</taxon>
        <taxon>Bacillales</taxon>
        <taxon>Bacillaceae</taxon>
        <taxon>Halalkalibacter</taxon>
    </lineage>
</organism>
<dbReference type="Pfam" id="PF01476">
    <property type="entry name" value="LysM"/>
    <property type="match status" value="2"/>
</dbReference>
<dbReference type="RefSeq" id="WP_273845998.1">
    <property type="nucleotide sequence ID" value="NZ_JAQQWT010000015.1"/>
</dbReference>
<dbReference type="InterPro" id="IPR018392">
    <property type="entry name" value="LysM"/>
</dbReference>
<comment type="caution">
    <text evidence="2">The sequence shown here is derived from an EMBL/GenBank/DDBJ whole genome shotgun (WGS) entry which is preliminary data.</text>
</comment>
<protein>
    <submittedName>
        <fullName evidence="2">LysM domain-containing protein</fullName>
    </submittedName>
</protein>
<gene>
    <name evidence="2" type="ORF">ACFFH4_00040</name>
</gene>
<dbReference type="EMBL" id="JBHLTR010000001">
    <property type="protein sequence ID" value="MFC0557441.1"/>
    <property type="molecule type" value="Genomic_DNA"/>
</dbReference>
<dbReference type="SUPFAM" id="SSF54106">
    <property type="entry name" value="LysM domain"/>
    <property type="match status" value="2"/>
</dbReference>
<dbReference type="Gene3D" id="3.10.350.10">
    <property type="entry name" value="LysM domain"/>
    <property type="match status" value="2"/>
</dbReference>
<keyword evidence="3" id="KW-1185">Reference proteome</keyword>
<dbReference type="SMART" id="SM00257">
    <property type="entry name" value="LysM"/>
    <property type="match status" value="2"/>
</dbReference>
<dbReference type="CDD" id="cd00118">
    <property type="entry name" value="LysM"/>
    <property type="match status" value="1"/>
</dbReference>
<dbReference type="Proteomes" id="UP001589833">
    <property type="component" value="Unassembled WGS sequence"/>
</dbReference>
<name>A0ABV6N9Q7_9BACI</name>